<dbReference type="Pfam" id="PF00847">
    <property type="entry name" value="AP2"/>
    <property type="match status" value="1"/>
</dbReference>
<dbReference type="InterPro" id="IPR036955">
    <property type="entry name" value="AP2/ERF_dom_sf"/>
</dbReference>
<proteinExistence type="inferred from homology"/>
<keyword evidence="5" id="KW-0539">Nucleus</keyword>
<feature type="compositionally biased region" description="Low complexity" evidence="7">
    <location>
        <begin position="188"/>
        <end position="198"/>
    </location>
</feature>
<dbReference type="SUPFAM" id="SSF54171">
    <property type="entry name" value="DNA-binding domain"/>
    <property type="match status" value="1"/>
</dbReference>
<dbReference type="InterPro" id="IPR001471">
    <property type="entry name" value="AP2/ERF_dom"/>
</dbReference>
<dbReference type="PROSITE" id="PS51032">
    <property type="entry name" value="AP2_ERF"/>
    <property type="match status" value="1"/>
</dbReference>
<feature type="domain" description="AP2/ERF" evidence="8">
    <location>
        <begin position="105"/>
        <end position="163"/>
    </location>
</feature>
<dbReference type="SMART" id="SM00380">
    <property type="entry name" value="AP2"/>
    <property type="match status" value="1"/>
</dbReference>
<accession>A0ABR2RZ11</accession>
<keyword evidence="2" id="KW-0805">Transcription regulation</keyword>
<evidence type="ECO:0000256" key="5">
    <source>
        <dbReference type="ARBA" id="ARBA00023242"/>
    </source>
</evidence>
<evidence type="ECO:0000256" key="3">
    <source>
        <dbReference type="ARBA" id="ARBA00023125"/>
    </source>
</evidence>
<sequence length="236" mass="26623">MYCGSASEFDLGLLESIRRYLLEDDFDALVPGKVVGNLVKNELPITGDDSITVDQWITSDQLFDASEETVSVNNAPFPGFEMTSRMEKTTSVTVKKPHAPPKEVHYMGVRKRPWGTYAAEIRDLKRNGARTWLGTYGTPEDAALAYDRAAFKMRGAKAKLNFPHLIGSDQVQLVRVANNKRRFPEPPFSSCSSTQSPSWTLTSDNETPKSKRGRNEINFSIQTEFKLDMYHLMTEF</sequence>
<dbReference type="PRINTS" id="PR00367">
    <property type="entry name" value="ETHRSPELEMNT"/>
</dbReference>
<reference evidence="9 10" key="1">
    <citation type="journal article" date="2024" name="G3 (Bethesda)">
        <title>Genome assembly of Hibiscus sabdariffa L. provides insights into metabolisms of medicinal natural products.</title>
        <authorList>
            <person name="Kim T."/>
        </authorList>
    </citation>
    <scope>NUCLEOTIDE SEQUENCE [LARGE SCALE GENOMIC DNA]</scope>
    <source>
        <strain evidence="9">TK-2024</strain>
        <tissue evidence="9">Old leaves</tissue>
    </source>
</reference>
<dbReference type="PANTHER" id="PTHR31190:SF102">
    <property type="entry name" value="AP2_ERF DOMAIN-CONTAINING PROTEIN"/>
    <property type="match status" value="1"/>
</dbReference>
<comment type="subcellular location">
    <subcellularLocation>
        <location evidence="1">Nucleus</location>
    </subcellularLocation>
</comment>
<evidence type="ECO:0000256" key="6">
    <source>
        <dbReference type="ARBA" id="ARBA00024343"/>
    </source>
</evidence>
<dbReference type="Gene3D" id="3.30.730.10">
    <property type="entry name" value="AP2/ERF domain"/>
    <property type="match status" value="1"/>
</dbReference>
<evidence type="ECO:0000259" key="8">
    <source>
        <dbReference type="PROSITE" id="PS51032"/>
    </source>
</evidence>
<evidence type="ECO:0000313" key="9">
    <source>
        <dbReference type="EMBL" id="KAK9018122.1"/>
    </source>
</evidence>
<evidence type="ECO:0000256" key="1">
    <source>
        <dbReference type="ARBA" id="ARBA00004123"/>
    </source>
</evidence>
<keyword evidence="4" id="KW-0804">Transcription</keyword>
<protein>
    <recommendedName>
        <fullName evidence="8">AP2/ERF domain-containing protein</fullName>
    </recommendedName>
</protein>
<dbReference type="InterPro" id="IPR016177">
    <property type="entry name" value="DNA-bd_dom_sf"/>
</dbReference>
<evidence type="ECO:0000256" key="4">
    <source>
        <dbReference type="ARBA" id="ARBA00023163"/>
    </source>
</evidence>
<comment type="caution">
    <text evidence="9">The sequence shown here is derived from an EMBL/GenBank/DDBJ whole genome shotgun (WGS) entry which is preliminary data.</text>
</comment>
<dbReference type="Proteomes" id="UP001396334">
    <property type="component" value="Unassembled WGS sequence"/>
</dbReference>
<feature type="region of interest" description="Disordered" evidence="7">
    <location>
        <begin position="185"/>
        <end position="214"/>
    </location>
</feature>
<name>A0ABR2RZ11_9ROSI</name>
<dbReference type="PANTHER" id="PTHR31190">
    <property type="entry name" value="DNA-BINDING DOMAIN"/>
    <property type="match status" value="1"/>
</dbReference>
<evidence type="ECO:0000256" key="2">
    <source>
        <dbReference type="ARBA" id="ARBA00023015"/>
    </source>
</evidence>
<keyword evidence="3" id="KW-0238">DNA-binding</keyword>
<evidence type="ECO:0000313" key="10">
    <source>
        <dbReference type="Proteomes" id="UP001396334"/>
    </source>
</evidence>
<evidence type="ECO:0000256" key="7">
    <source>
        <dbReference type="SAM" id="MobiDB-lite"/>
    </source>
</evidence>
<dbReference type="EMBL" id="JBBPBN010000019">
    <property type="protein sequence ID" value="KAK9018122.1"/>
    <property type="molecule type" value="Genomic_DNA"/>
</dbReference>
<dbReference type="CDD" id="cd00018">
    <property type="entry name" value="AP2"/>
    <property type="match status" value="1"/>
</dbReference>
<keyword evidence="10" id="KW-1185">Reference proteome</keyword>
<gene>
    <name evidence="9" type="ORF">V6N11_001104</name>
</gene>
<organism evidence="9 10">
    <name type="scientific">Hibiscus sabdariffa</name>
    <name type="common">roselle</name>
    <dbReference type="NCBI Taxonomy" id="183260"/>
    <lineage>
        <taxon>Eukaryota</taxon>
        <taxon>Viridiplantae</taxon>
        <taxon>Streptophyta</taxon>
        <taxon>Embryophyta</taxon>
        <taxon>Tracheophyta</taxon>
        <taxon>Spermatophyta</taxon>
        <taxon>Magnoliopsida</taxon>
        <taxon>eudicotyledons</taxon>
        <taxon>Gunneridae</taxon>
        <taxon>Pentapetalae</taxon>
        <taxon>rosids</taxon>
        <taxon>malvids</taxon>
        <taxon>Malvales</taxon>
        <taxon>Malvaceae</taxon>
        <taxon>Malvoideae</taxon>
        <taxon>Hibiscus</taxon>
    </lineage>
</organism>
<comment type="similarity">
    <text evidence="6">Belongs to the AP2/ERF transcription factor family. ERF subfamily.</text>
</comment>
<dbReference type="InterPro" id="IPR044808">
    <property type="entry name" value="ERF_plant"/>
</dbReference>